<name>A0A2S3UNV0_9HYPH</name>
<gene>
    <name evidence="1" type="ORF">CLV41_109130</name>
</gene>
<dbReference type="EMBL" id="PPCN01000009">
    <property type="protein sequence ID" value="POF29354.1"/>
    <property type="molecule type" value="Genomic_DNA"/>
</dbReference>
<comment type="caution">
    <text evidence="1">The sequence shown here is derived from an EMBL/GenBank/DDBJ whole genome shotgun (WGS) entry which is preliminary data.</text>
</comment>
<accession>A0A2S3UNV0</accession>
<reference evidence="1 2" key="1">
    <citation type="submission" date="2018-01" db="EMBL/GenBank/DDBJ databases">
        <title>Genomic Encyclopedia of Archaeal and Bacterial Type Strains, Phase II (KMG-II): from individual species to whole genera.</title>
        <authorList>
            <person name="Goeker M."/>
        </authorList>
    </citation>
    <scope>NUCLEOTIDE SEQUENCE [LARGE SCALE GENOMIC DNA]</scope>
    <source>
        <strain evidence="1 2">DSM 17023</strain>
    </source>
</reference>
<evidence type="ECO:0008006" key="3">
    <source>
        <dbReference type="Google" id="ProtNLM"/>
    </source>
</evidence>
<sequence>MTVSLRPHHLLCLLTYLGKGYTVDFVRNYDRIVERLNAGEPLRLVSGPDDICQPMLKEETCHCRGSSVVERDRLAAAEISDVLGSEIETGGNLSLSGGRVRDLRTAFQAGSIRSACAGCEWRRLCSVIARDGFKDCRLTAP</sequence>
<evidence type="ECO:0000313" key="1">
    <source>
        <dbReference type="EMBL" id="POF29354.1"/>
    </source>
</evidence>
<proteinExistence type="predicted"/>
<protein>
    <recommendedName>
        <fullName evidence="3">2Fe-2S ferredoxin</fullName>
    </recommendedName>
</protein>
<keyword evidence="2" id="KW-1185">Reference proteome</keyword>
<dbReference type="InterPro" id="IPR009702">
    <property type="entry name" value="DUF1284"/>
</dbReference>
<dbReference type="Pfam" id="PF06935">
    <property type="entry name" value="DUF1284"/>
    <property type="match status" value="1"/>
</dbReference>
<dbReference type="AlphaFoldDB" id="A0A2S3UNV0"/>
<organism evidence="1 2">
    <name type="scientific">Roseibium marinum</name>
    <dbReference type="NCBI Taxonomy" id="281252"/>
    <lineage>
        <taxon>Bacteria</taxon>
        <taxon>Pseudomonadati</taxon>
        <taxon>Pseudomonadota</taxon>
        <taxon>Alphaproteobacteria</taxon>
        <taxon>Hyphomicrobiales</taxon>
        <taxon>Stappiaceae</taxon>
        <taxon>Roseibium</taxon>
    </lineage>
</organism>
<dbReference type="Proteomes" id="UP000236959">
    <property type="component" value="Unassembled WGS sequence"/>
</dbReference>
<dbReference type="RefSeq" id="WP_103224033.1">
    <property type="nucleotide sequence ID" value="NZ_PPCN01000009.1"/>
</dbReference>
<dbReference type="OrthoDB" id="6195504at2"/>
<evidence type="ECO:0000313" key="2">
    <source>
        <dbReference type="Proteomes" id="UP000236959"/>
    </source>
</evidence>